<dbReference type="GO" id="GO:0043614">
    <property type="term" value="C:multi-eIF complex"/>
    <property type="evidence" value="ECO:0007669"/>
    <property type="project" value="TreeGrafter"/>
</dbReference>
<evidence type="ECO:0000313" key="8">
    <source>
        <dbReference type="WBParaSite" id="Pan_g19944.t2"/>
    </source>
</evidence>
<dbReference type="GO" id="GO:0001732">
    <property type="term" value="P:formation of cytoplasmic translation initiation complex"/>
    <property type="evidence" value="ECO:0007669"/>
    <property type="project" value="TreeGrafter"/>
</dbReference>
<dbReference type="GO" id="GO:0071541">
    <property type="term" value="C:eukaryotic translation initiation factor 3 complex, eIF3m"/>
    <property type="evidence" value="ECO:0007669"/>
    <property type="project" value="TreeGrafter"/>
</dbReference>
<feature type="region of interest" description="Disordered" evidence="5">
    <location>
        <begin position="593"/>
        <end position="617"/>
    </location>
</feature>
<dbReference type="GO" id="GO:0071540">
    <property type="term" value="C:eukaryotic translation initiation factor 3 complex, eIF3e"/>
    <property type="evidence" value="ECO:0007669"/>
    <property type="project" value="TreeGrafter"/>
</dbReference>
<sequence length="1163" mass="131885">MSHGRVLRPDAVLKRAEEFIAVGKDSDALTALHETIKDRRHKQWTPTHEQIMLKHLELCVKLRNAGTAKDALYQYKSLTQQMALASLETVMRHLLKLAEAKAETAQKESIEKVEEIDDLDSGNAPESLLLSVVSGAASQDRMDRTVLSPWLRFLWDSYRNCLDLLRNNNLVEHLYHQIARQSFAFCVKYQRRNEFRKLCDLLRLHLSQLQKNIHANTSSRYNNNNLRINLADSLTNMQETRLIQLDTAIQMELWQEAYKSSEDLHNLMQLGKEKDKRTIKPQAYVNYFEKLSLIFWKSGNSLFHTAALVQKFTIHKEMKKTFAGDEATDQATRVLLAALSIADDFETSSILAKNLDMEDMHLSNVRVLSALLRLPIAPTRAGLLREIARLNAPEIALEPVANLYRVLEQDFAPLDVALKANEELSKIEALGREDYSQYISSIRAVVATKILKALTNIYDALPLDRMTDIIPFYTRNELEHFLVHITKQRFLKTQVDHREKCIRFGPIDATLSGDVETEAANVVQNGNYRGGYESFRVQLTNLYRQLGATANAFDADKIREENYQRFLKRRQIYEFHKDADYERIMGRKKIIENHKESTENRKQQKMQKVQAEAAKKEEKRRAEELKRLVQEQEESEQKRRQAEKEEVQRKVRLEQLKRFQANPIYSQIVKEKGEEALQDMDPEYVVREQRERMDAERREQAIKMLQQERKYDYYVRAFAIEERQMAKKLSDERRAAAAELFKAADERRIAKAYADRQRALDTYKHLEAAKTDAIKFIRSVVEAHKDDLEKKKHEFAKKLAVLKEKKLAERRIARERERRKQWEQSKKDAREREDNEERARRENEREERSAAIQAARDRGRGGREFDNRRGEDNSLMDSKAENDGDWRRGPGGGRDGPPRFDGGAGRRPIVARPQAASSFSNDGPAEDGPSAWRNAGPLPPQRDVVRGPPRDTRPPPPRDVDTAADHASTWRNENAPAPAAAAAAPVHAVSPPAPKPGKYVPPSQKAAASGSSTGPSPPGKYVPPVRGPAASGSPDGPAQAAPAPAAGGNRFSNLGGDPSARFGGQQRRDFGGERDGAPPRRDFGNRDDGPPRRNFGDRDGAPPRRDFGNRDDGPQRRDFGGEQDGAPPRRDFGGPPRRGAPPAQARRGAPGAGGGSADTGSWR</sequence>
<organism evidence="7 8">
    <name type="scientific">Panagrellus redivivus</name>
    <name type="common">Microworm</name>
    <dbReference type="NCBI Taxonomy" id="6233"/>
    <lineage>
        <taxon>Eukaryota</taxon>
        <taxon>Metazoa</taxon>
        <taxon>Ecdysozoa</taxon>
        <taxon>Nematoda</taxon>
        <taxon>Chromadorea</taxon>
        <taxon>Rhabditida</taxon>
        <taxon>Tylenchina</taxon>
        <taxon>Panagrolaimomorpha</taxon>
        <taxon>Panagrolaimoidea</taxon>
        <taxon>Panagrolaimidae</taxon>
        <taxon>Panagrellus</taxon>
    </lineage>
</organism>
<feature type="compositionally biased region" description="Basic and acidic residues" evidence="5">
    <location>
        <begin position="593"/>
        <end position="602"/>
    </location>
</feature>
<keyword evidence="1" id="KW-0963">Cytoplasm</keyword>
<dbReference type="InterPro" id="IPR027512">
    <property type="entry name" value="EIF3A"/>
</dbReference>
<dbReference type="InterPro" id="IPR054711">
    <property type="entry name" value="eIF3a_PCI_TPR-like"/>
</dbReference>
<evidence type="ECO:0000256" key="2">
    <source>
        <dbReference type="ARBA" id="ARBA00022540"/>
    </source>
</evidence>
<dbReference type="Pfam" id="PF22591">
    <property type="entry name" value="eIF3a_PCI_TPR-like"/>
    <property type="match status" value="1"/>
</dbReference>
<dbReference type="Gene3D" id="1.25.40.860">
    <property type="match status" value="1"/>
</dbReference>
<feature type="compositionally biased region" description="Low complexity" evidence="5">
    <location>
        <begin position="1027"/>
        <end position="1048"/>
    </location>
</feature>
<evidence type="ECO:0000256" key="5">
    <source>
        <dbReference type="SAM" id="MobiDB-lite"/>
    </source>
</evidence>
<dbReference type="Proteomes" id="UP000492821">
    <property type="component" value="Unassembled WGS sequence"/>
</dbReference>
<dbReference type="GO" id="GO:0003743">
    <property type="term" value="F:translation initiation factor activity"/>
    <property type="evidence" value="ECO:0007669"/>
    <property type="project" value="UniProtKB-KW"/>
</dbReference>
<evidence type="ECO:0000256" key="4">
    <source>
        <dbReference type="ARBA" id="ARBA00022917"/>
    </source>
</evidence>
<name>A0A7E4VEI6_PANRE</name>
<feature type="domain" description="PCI" evidence="6">
    <location>
        <begin position="330"/>
        <end position="509"/>
    </location>
</feature>
<feature type="region of interest" description="Disordered" evidence="5">
    <location>
        <begin position="815"/>
        <end position="1163"/>
    </location>
</feature>
<feature type="compositionally biased region" description="Low complexity" evidence="5">
    <location>
        <begin position="975"/>
        <end position="1014"/>
    </location>
</feature>
<dbReference type="GO" id="GO:0002188">
    <property type="term" value="P:translation reinitiation"/>
    <property type="evidence" value="ECO:0007669"/>
    <property type="project" value="TreeGrafter"/>
</dbReference>
<evidence type="ECO:0000256" key="1">
    <source>
        <dbReference type="ARBA" id="ARBA00022490"/>
    </source>
</evidence>
<dbReference type="Gene3D" id="4.10.860.10">
    <property type="entry name" value="UVR domain"/>
    <property type="match status" value="1"/>
</dbReference>
<reference evidence="8" key="2">
    <citation type="submission" date="2020-10" db="UniProtKB">
        <authorList>
            <consortium name="WormBaseParasite"/>
        </authorList>
    </citation>
    <scope>IDENTIFICATION</scope>
</reference>
<feature type="compositionally biased region" description="Basic and acidic residues" evidence="5">
    <location>
        <begin position="815"/>
        <end position="888"/>
    </location>
</feature>
<dbReference type="PROSITE" id="PS50250">
    <property type="entry name" value="PCI"/>
    <property type="match status" value="1"/>
</dbReference>
<dbReference type="InterPro" id="IPR000717">
    <property type="entry name" value="PCI_dom"/>
</dbReference>
<accession>A0A7E4VEI6</accession>
<dbReference type="SMART" id="SM00088">
    <property type="entry name" value="PINT"/>
    <property type="match status" value="1"/>
</dbReference>
<dbReference type="PANTHER" id="PTHR14005:SF0">
    <property type="entry name" value="EUKARYOTIC TRANSLATION INITIATION FACTOR 3 SUBUNIT A"/>
    <property type="match status" value="1"/>
</dbReference>
<keyword evidence="2" id="KW-0396">Initiation factor</keyword>
<feature type="compositionally biased region" description="Basic and acidic residues" evidence="5">
    <location>
        <begin position="1066"/>
        <end position="1120"/>
    </location>
</feature>
<feature type="compositionally biased region" description="Low complexity" evidence="5">
    <location>
        <begin position="1133"/>
        <end position="1149"/>
    </location>
</feature>
<proteinExistence type="predicted"/>
<dbReference type="PANTHER" id="PTHR14005">
    <property type="entry name" value="EUKARYOTIC TRANSLATION INITIATION FACTOR 3, THETA SUBUNIT"/>
    <property type="match status" value="1"/>
</dbReference>
<feature type="compositionally biased region" description="Basic and acidic residues" evidence="5">
    <location>
        <begin position="943"/>
        <end position="964"/>
    </location>
</feature>
<evidence type="ECO:0000256" key="3">
    <source>
        <dbReference type="ARBA" id="ARBA00022884"/>
    </source>
</evidence>
<protein>
    <submittedName>
        <fullName evidence="8">PCI domain-containing protein</fullName>
    </submittedName>
</protein>
<keyword evidence="3" id="KW-0694">RNA-binding</keyword>
<dbReference type="AlphaFoldDB" id="A0A7E4VEI6"/>
<evidence type="ECO:0000313" key="7">
    <source>
        <dbReference type="Proteomes" id="UP000492821"/>
    </source>
</evidence>
<keyword evidence="4" id="KW-0648">Protein biosynthesis</keyword>
<keyword evidence="7" id="KW-1185">Reference proteome</keyword>
<reference evidence="7" key="1">
    <citation type="journal article" date="2013" name="Genetics">
        <title>The draft genome and transcriptome of Panagrellus redivivus are shaped by the harsh demands of a free-living lifestyle.</title>
        <authorList>
            <person name="Srinivasan J."/>
            <person name="Dillman A.R."/>
            <person name="Macchietto M.G."/>
            <person name="Heikkinen L."/>
            <person name="Lakso M."/>
            <person name="Fracchia K.M."/>
            <person name="Antoshechkin I."/>
            <person name="Mortazavi A."/>
            <person name="Wong G."/>
            <person name="Sternberg P.W."/>
        </authorList>
    </citation>
    <scope>NUCLEOTIDE SEQUENCE [LARGE SCALE GENOMIC DNA]</scope>
    <source>
        <strain evidence="7">MT8872</strain>
    </source>
</reference>
<dbReference type="GO" id="GO:0003729">
    <property type="term" value="F:mRNA binding"/>
    <property type="evidence" value="ECO:0007669"/>
    <property type="project" value="TreeGrafter"/>
</dbReference>
<dbReference type="WBParaSite" id="Pan_g19944.t2">
    <property type="protein sequence ID" value="Pan_g19944.t2"/>
    <property type="gene ID" value="Pan_g19944"/>
</dbReference>
<evidence type="ECO:0000259" key="6">
    <source>
        <dbReference type="PROSITE" id="PS50250"/>
    </source>
</evidence>